<gene>
    <name evidence="1" type="ORF">Adt_32586</name>
</gene>
<comment type="caution">
    <text evidence="1">The sequence shown here is derived from an EMBL/GenBank/DDBJ whole genome shotgun (WGS) entry which is preliminary data.</text>
</comment>
<proteinExistence type="predicted"/>
<protein>
    <submittedName>
        <fullName evidence="1">C2 NT-type domain-containing protein</fullName>
    </submittedName>
</protein>
<dbReference type="PANTHER" id="PTHR31344:SF15">
    <property type="entry name" value="EEIG1_EHBP1 PROTEIN AMINO-TERMINAL DOMAIN PROTEIN"/>
    <property type="match status" value="1"/>
</dbReference>
<name>A0ABD1QTV4_9LAMI</name>
<dbReference type="AlphaFoldDB" id="A0ABD1QTV4"/>
<reference evidence="2" key="1">
    <citation type="submission" date="2024-07" db="EMBL/GenBank/DDBJ databases">
        <title>Two chromosome-level genome assemblies of Korean endemic species Abeliophyllum distichum and Forsythia ovata (Oleaceae).</title>
        <authorList>
            <person name="Jang H."/>
        </authorList>
    </citation>
    <scope>NUCLEOTIDE SEQUENCE [LARGE SCALE GENOMIC DNA]</scope>
</reference>
<keyword evidence="2" id="KW-1185">Reference proteome</keyword>
<accession>A0ABD1QTV4</accession>
<dbReference type="InterPro" id="IPR021827">
    <property type="entry name" value="Nup186/Nup192/Nup205"/>
</dbReference>
<sequence>MSVKSRNGDTFQKNCLEFNLYKPRSNKMVKGKLLGTVVVDLVKCGVVEESLGINVPINYKKMSKNTAQPLLLLGIQPVKRRKASMDKNYSDSISAMTSEEYVEEAEFASFTDDDASLHSSLTVSSSVIESMGVHLIIKW</sequence>
<dbReference type="PANTHER" id="PTHR31344">
    <property type="entry name" value="NUCLEAR PORE COMPLEX PROTEIN NUP205"/>
    <property type="match status" value="1"/>
</dbReference>
<organism evidence="1 2">
    <name type="scientific">Abeliophyllum distichum</name>
    <dbReference type="NCBI Taxonomy" id="126358"/>
    <lineage>
        <taxon>Eukaryota</taxon>
        <taxon>Viridiplantae</taxon>
        <taxon>Streptophyta</taxon>
        <taxon>Embryophyta</taxon>
        <taxon>Tracheophyta</taxon>
        <taxon>Spermatophyta</taxon>
        <taxon>Magnoliopsida</taxon>
        <taxon>eudicotyledons</taxon>
        <taxon>Gunneridae</taxon>
        <taxon>Pentapetalae</taxon>
        <taxon>asterids</taxon>
        <taxon>lamiids</taxon>
        <taxon>Lamiales</taxon>
        <taxon>Oleaceae</taxon>
        <taxon>Forsythieae</taxon>
        <taxon>Abeliophyllum</taxon>
    </lineage>
</organism>
<dbReference type="EMBL" id="JBFOLK010000010">
    <property type="protein sequence ID" value="KAL2479620.1"/>
    <property type="molecule type" value="Genomic_DNA"/>
</dbReference>
<evidence type="ECO:0000313" key="1">
    <source>
        <dbReference type="EMBL" id="KAL2479620.1"/>
    </source>
</evidence>
<evidence type="ECO:0000313" key="2">
    <source>
        <dbReference type="Proteomes" id="UP001604336"/>
    </source>
</evidence>
<dbReference type="Proteomes" id="UP001604336">
    <property type="component" value="Unassembled WGS sequence"/>
</dbReference>